<dbReference type="InterPro" id="IPR003675">
    <property type="entry name" value="Rce1/LyrA-like_dom"/>
</dbReference>
<feature type="transmembrane region" description="Helical" evidence="1">
    <location>
        <begin position="12"/>
        <end position="30"/>
    </location>
</feature>
<evidence type="ECO:0000256" key="1">
    <source>
        <dbReference type="SAM" id="Phobius"/>
    </source>
</evidence>
<dbReference type="EMBL" id="RHJS01000002">
    <property type="protein sequence ID" value="RRK35296.1"/>
    <property type="molecule type" value="Genomic_DNA"/>
</dbReference>
<keyword evidence="3" id="KW-0645">Protease</keyword>
<name>A0A3R8JT45_9FIRM</name>
<keyword evidence="1" id="KW-0472">Membrane</keyword>
<keyword evidence="1" id="KW-1133">Transmembrane helix</keyword>
<evidence type="ECO:0000313" key="3">
    <source>
        <dbReference type="EMBL" id="RRK35296.1"/>
    </source>
</evidence>
<keyword evidence="3" id="KW-0378">Hydrolase</keyword>
<dbReference type="AlphaFoldDB" id="A0A3R8JT45"/>
<feature type="transmembrane region" description="Helical" evidence="1">
    <location>
        <begin position="229"/>
        <end position="256"/>
    </location>
</feature>
<dbReference type="GO" id="GO:0004175">
    <property type="term" value="F:endopeptidase activity"/>
    <property type="evidence" value="ECO:0007669"/>
    <property type="project" value="UniProtKB-ARBA"/>
</dbReference>
<evidence type="ECO:0000259" key="2">
    <source>
        <dbReference type="Pfam" id="PF02517"/>
    </source>
</evidence>
<accession>A0A3R8JT45</accession>
<dbReference type="Proteomes" id="UP000274920">
    <property type="component" value="Unassembled WGS sequence"/>
</dbReference>
<keyword evidence="3" id="KW-0482">Metalloprotease</keyword>
<feature type="transmembrane region" description="Helical" evidence="1">
    <location>
        <begin position="189"/>
        <end position="209"/>
    </location>
</feature>
<feature type="transmembrane region" description="Helical" evidence="1">
    <location>
        <begin position="140"/>
        <end position="159"/>
    </location>
</feature>
<organism evidence="3 4">
    <name type="scientific">Schaedlerella arabinosiphila</name>
    <dbReference type="NCBI Taxonomy" id="2044587"/>
    <lineage>
        <taxon>Bacteria</taxon>
        <taxon>Bacillati</taxon>
        <taxon>Bacillota</taxon>
        <taxon>Clostridia</taxon>
        <taxon>Lachnospirales</taxon>
        <taxon>Lachnospiraceae</taxon>
        <taxon>Schaedlerella</taxon>
    </lineage>
</organism>
<keyword evidence="4" id="KW-1185">Reference proteome</keyword>
<dbReference type="GO" id="GO:0006508">
    <property type="term" value="P:proteolysis"/>
    <property type="evidence" value="ECO:0007669"/>
    <property type="project" value="UniProtKB-KW"/>
</dbReference>
<keyword evidence="1" id="KW-0812">Transmembrane</keyword>
<dbReference type="RefSeq" id="WP_125127422.1">
    <property type="nucleotide sequence ID" value="NZ_RHJS01000002.1"/>
</dbReference>
<feature type="transmembrane region" description="Helical" evidence="1">
    <location>
        <begin position="36"/>
        <end position="58"/>
    </location>
</feature>
<reference evidence="3" key="1">
    <citation type="submission" date="2018-10" db="EMBL/GenBank/DDBJ databases">
        <title>Schaedlerella arabinophila gen. nov. sp. nov., isolated from the mouse intestinal tract and comparative analysis with the genome of the closely related altered Schaedler flora strain ASF502.</title>
        <authorList>
            <person name="Miyake S."/>
            <person name="Soh M."/>
            <person name="Seedorf H."/>
        </authorList>
    </citation>
    <scope>NUCLEOTIDE SEQUENCE [LARGE SCALE GENOMIC DNA]</scope>
    <source>
        <strain evidence="3">DSM 106076</strain>
    </source>
</reference>
<sequence>MKKIGITVIKSAGFFLGWVIIASILPLSSSEEPAVWRLWAEIMPLLAILVFTFIFWFVEKKQVKLHLLDHPVKGILLGTVTGVVWLAVPVWIMYMAKCIHFGGMNSIKWFSVWMLAAFLNVIMQELLVRGYLYQMLRQKHNIAAAAVVTTGIFTALHGWAFEAGIIPVFNVLTMSLLMTAVLEYSGSIIAPIVMHFLWNGIGALILGGVSLADDYPSLLITTFTGNELLSGGVCGIEGSVIVFIVNLVLAALFIFLNIRKKSEPK</sequence>
<dbReference type="Pfam" id="PF02517">
    <property type="entry name" value="Rce1-like"/>
    <property type="match status" value="1"/>
</dbReference>
<dbReference type="GO" id="GO:0008237">
    <property type="term" value="F:metallopeptidase activity"/>
    <property type="evidence" value="ECO:0007669"/>
    <property type="project" value="UniProtKB-KW"/>
</dbReference>
<feature type="transmembrane region" description="Helical" evidence="1">
    <location>
        <begin position="106"/>
        <end position="128"/>
    </location>
</feature>
<feature type="transmembrane region" description="Helical" evidence="1">
    <location>
        <begin position="165"/>
        <end position="182"/>
    </location>
</feature>
<evidence type="ECO:0000313" key="4">
    <source>
        <dbReference type="Proteomes" id="UP000274920"/>
    </source>
</evidence>
<protein>
    <submittedName>
        <fullName evidence="3">CPBP family intramembrane metalloprotease</fullName>
    </submittedName>
</protein>
<feature type="domain" description="CAAX prenyl protease 2/Lysostaphin resistance protein A-like" evidence="2">
    <location>
        <begin position="109"/>
        <end position="200"/>
    </location>
</feature>
<dbReference type="PANTHER" id="PTHR39430">
    <property type="entry name" value="MEMBRANE-ASSOCIATED PROTEASE-RELATED"/>
    <property type="match status" value="1"/>
</dbReference>
<proteinExistence type="predicted"/>
<gene>
    <name evidence="3" type="ORF">EBB54_10955</name>
</gene>
<dbReference type="GO" id="GO:0080120">
    <property type="term" value="P:CAAX-box protein maturation"/>
    <property type="evidence" value="ECO:0007669"/>
    <property type="project" value="UniProtKB-ARBA"/>
</dbReference>
<feature type="transmembrane region" description="Helical" evidence="1">
    <location>
        <begin position="74"/>
        <end position="94"/>
    </location>
</feature>
<comment type="caution">
    <text evidence="3">The sequence shown here is derived from an EMBL/GenBank/DDBJ whole genome shotgun (WGS) entry which is preliminary data.</text>
</comment>
<dbReference type="PANTHER" id="PTHR39430:SF1">
    <property type="entry name" value="PROTEASE"/>
    <property type="match status" value="1"/>
</dbReference>